<evidence type="ECO:0000256" key="1">
    <source>
        <dbReference type="SAM" id="MobiDB-lite"/>
    </source>
</evidence>
<sequence>MQPAHLAAAQPPLHAAVEERQAGASQPRPLLAFSAKGCTHSLKLRESFKLGPQLQLELGADLVFPGGGALGSSGPSSSRNSIAGGATNTSSTATDPANASSNADISGSVTNSKRIDSPGVLPARVPLATAEGLHFTWPWVALQWQADPEDRGKGVLRADAHHVSYSRSIQLGRKGDWWAVRLDAKLGLTYSGQPHMSLGTSNLPLSLSVAAALLVAGKPVHLAHLEAGGLAVHFPLSFGGTRHKECLSEKVEMDLEMRRQGRSLVCKLHQLNGVVRLREE</sequence>
<gene>
    <name evidence="2" type="ORF">C2E21_5206</name>
</gene>
<accession>A0A2P6TPW7</accession>
<dbReference type="AlphaFoldDB" id="A0A2P6TPW7"/>
<name>A0A2P6TPW7_CHLSO</name>
<feature type="compositionally biased region" description="Low complexity" evidence="1">
    <location>
        <begin position="72"/>
        <end position="94"/>
    </location>
</feature>
<proteinExistence type="predicted"/>
<protein>
    <submittedName>
        <fullName evidence="2">DDT domain-containing</fullName>
    </submittedName>
</protein>
<organism evidence="2 3">
    <name type="scientific">Chlorella sorokiniana</name>
    <name type="common">Freshwater green alga</name>
    <dbReference type="NCBI Taxonomy" id="3076"/>
    <lineage>
        <taxon>Eukaryota</taxon>
        <taxon>Viridiplantae</taxon>
        <taxon>Chlorophyta</taxon>
        <taxon>core chlorophytes</taxon>
        <taxon>Trebouxiophyceae</taxon>
        <taxon>Chlorellales</taxon>
        <taxon>Chlorellaceae</taxon>
        <taxon>Chlorella clade</taxon>
        <taxon>Chlorella</taxon>
    </lineage>
</organism>
<feature type="region of interest" description="Disordered" evidence="1">
    <location>
        <begin position="71"/>
        <end position="113"/>
    </location>
</feature>
<evidence type="ECO:0000313" key="3">
    <source>
        <dbReference type="Proteomes" id="UP000239899"/>
    </source>
</evidence>
<dbReference type="EMBL" id="LHPG02000009">
    <property type="protein sequence ID" value="PRW56071.1"/>
    <property type="molecule type" value="Genomic_DNA"/>
</dbReference>
<feature type="compositionally biased region" description="Polar residues" evidence="1">
    <location>
        <begin position="95"/>
        <end position="112"/>
    </location>
</feature>
<evidence type="ECO:0000313" key="2">
    <source>
        <dbReference type="EMBL" id="PRW56071.1"/>
    </source>
</evidence>
<comment type="caution">
    <text evidence="2">The sequence shown here is derived from an EMBL/GenBank/DDBJ whole genome shotgun (WGS) entry which is preliminary data.</text>
</comment>
<dbReference type="Proteomes" id="UP000239899">
    <property type="component" value="Unassembled WGS sequence"/>
</dbReference>
<dbReference type="OrthoDB" id="10576322at2759"/>
<keyword evidence="3" id="KW-1185">Reference proteome</keyword>
<reference evidence="2 3" key="1">
    <citation type="journal article" date="2018" name="Plant J.">
        <title>Genome sequences of Chlorella sorokiniana UTEX 1602 and Micractinium conductrix SAG 241.80: implications to maltose excretion by a green alga.</title>
        <authorList>
            <person name="Arriola M.B."/>
            <person name="Velmurugan N."/>
            <person name="Zhang Y."/>
            <person name="Plunkett M.H."/>
            <person name="Hondzo H."/>
            <person name="Barney B.M."/>
        </authorList>
    </citation>
    <scope>NUCLEOTIDE SEQUENCE [LARGE SCALE GENOMIC DNA]</scope>
    <source>
        <strain evidence="3">UTEX 1602</strain>
    </source>
</reference>